<evidence type="ECO:0000256" key="5">
    <source>
        <dbReference type="ARBA" id="ARBA00023004"/>
    </source>
</evidence>
<reference evidence="12 13" key="1">
    <citation type="submission" date="2016-06" db="EMBL/GenBank/DDBJ databases">
        <authorList>
            <person name="Kjaerup R.B."/>
            <person name="Dalgaard T.S."/>
            <person name="Juul-Madsen H.R."/>
        </authorList>
    </citation>
    <scope>NUCLEOTIDE SEQUENCE [LARGE SCALE GENOMIC DNA]</scope>
</reference>
<comment type="subcellular location">
    <subcellularLocation>
        <location evidence="9">Secreted</location>
    </subcellularLocation>
</comment>
<evidence type="ECO:0000256" key="6">
    <source>
        <dbReference type="ARBA" id="ARBA00023324"/>
    </source>
</evidence>
<dbReference type="InterPro" id="IPR002016">
    <property type="entry name" value="Haem_peroxidase"/>
</dbReference>
<dbReference type="GO" id="GO:0004096">
    <property type="term" value="F:catalase activity"/>
    <property type="evidence" value="ECO:0007669"/>
    <property type="project" value="UniProtKB-UniRule"/>
</dbReference>
<organism evidence="12 13">
    <name type="scientific">Zymoseptoria tritici (strain ST99CH_3D7)</name>
    <dbReference type="NCBI Taxonomy" id="1276538"/>
    <lineage>
        <taxon>Eukaryota</taxon>
        <taxon>Fungi</taxon>
        <taxon>Dikarya</taxon>
        <taxon>Ascomycota</taxon>
        <taxon>Pezizomycotina</taxon>
        <taxon>Dothideomycetes</taxon>
        <taxon>Dothideomycetidae</taxon>
        <taxon>Mycosphaerellales</taxon>
        <taxon>Mycosphaerellaceae</taxon>
        <taxon>Zymoseptoria</taxon>
    </lineage>
</organism>
<evidence type="ECO:0000256" key="4">
    <source>
        <dbReference type="ARBA" id="ARBA00023002"/>
    </source>
</evidence>
<keyword evidence="13" id="KW-1185">Reference proteome</keyword>
<gene>
    <name evidence="9" type="primary">katG</name>
    <name evidence="12" type="ORF">ZT3D7_G1854</name>
</gene>
<comment type="PTM">
    <text evidence="9">Formation of the three residue Trp-Tyr-Met cross-link is important for the catalase, but not the peroxidase activity of the enzyme.</text>
</comment>
<evidence type="ECO:0000313" key="12">
    <source>
        <dbReference type="EMBL" id="SMQ46708.1"/>
    </source>
</evidence>
<keyword evidence="6 9" id="KW-0376">Hydrogen peroxide</keyword>
<keyword evidence="1 9" id="KW-0575">Peroxidase</keyword>
<evidence type="ECO:0000313" key="13">
    <source>
        <dbReference type="Proteomes" id="UP000215127"/>
    </source>
</evidence>
<dbReference type="PANTHER" id="PTHR30555:SF0">
    <property type="entry name" value="CATALASE-PEROXIDASE"/>
    <property type="match status" value="1"/>
</dbReference>
<comment type="catalytic activity">
    <reaction evidence="8 9 10">
        <text>H2O2 + AH2 = A + 2 H2O</text>
        <dbReference type="Rhea" id="RHEA:30275"/>
        <dbReference type="ChEBI" id="CHEBI:13193"/>
        <dbReference type="ChEBI" id="CHEBI:15377"/>
        <dbReference type="ChEBI" id="CHEBI:16240"/>
        <dbReference type="ChEBI" id="CHEBI:17499"/>
        <dbReference type="EC" id="1.11.1.21"/>
    </reaction>
</comment>
<feature type="binding site" description="axial binding residue" evidence="9">
    <location>
        <position position="319"/>
    </location>
    <ligand>
        <name>heme</name>
        <dbReference type="ChEBI" id="CHEBI:30413"/>
    </ligand>
    <ligandPart>
        <name>Fe</name>
        <dbReference type="ChEBI" id="CHEBI:18248"/>
    </ligandPart>
</feature>
<evidence type="ECO:0000256" key="9">
    <source>
        <dbReference type="HAMAP-Rule" id="MF_03108"/>
    </source>
</evidence>
<dbReference type="PRINTS" id="PR00460">
    <property type="entry name" value="BPEROXIDASE"/>
</dbReference>
<feature type="domain" description="Plant heme peroxidase family profile" evidence="11">
    <location>
        <begin position="177"/>
        <end position="464"/>
    </location>
</feature>
<feature type="active site" description="Proton acceptor" evidence="9">
    <location>
        <position position="144"/>
    </location>
</feature>
<keyword evidence="9" id="KW-0964">Secreted</keyword>
<dbReference type="Pfam" id="PF00141">
    <property type="entry name" value="peroxidase"/>
    <property type="match status" value="2"/>
</dbReference>
<keyword evidence="3 9" id="KW-0479">Metal-binding</keyword>
<keyword evidence="9" id="KW-1015">Disulfide bond</keyword>
<evidence type="ECO:0000256" key="10">
    <source>
        <dbReference type="RuleBase" id="RU003451"/>
    </source>
</evidence>
<dbReference type="SUPFAM" id="SSF48113">
    <property type="entry name" value="Heme-dependent peroxidases"/>
    <property type="match status" value="2"/>
</dbReference>
<proteinExistence type="inferred from homology"/>
<sequence length="796" mass="86417" precursor="true">MKGCLNHLLPVLAITNALGVDALCPALNARGASENILAAPHGNLEARYAAAPPDNGRCSRISKAAGGGTRSHDWWPCELSLNVLRQNAQSTIPLQANFDYATEFAKLDVEELKKDLLKLQTDSQSWWPADFGNYGPFFIRMSWHSAGTYRATDGRGGSGAGQQRFAPLNSWPDNASLDKARRLLWPVKQKYGQKISWADLFVFAGNVAMESMGFPTYGFAFGRVDTWQADESIYWGGEVEIFPSNKSNAVRYDGSDDLADRADKLEDPLAAVDMGLIYVDPRGPNGVPDPLLSAKDIRKTFGRMGMNDTETVALIAGGHAFGKCHGAVKGGSNIGPEPNNAPIEQQGFGWQNSVGTGAGVDAYTSGLEVIWSDKPLEWTNDYLKSLLTNNFTLVQSPDGAPQWEALDGPEIYPDPFVSGKFRRPTMLTSDLALRDDPVYGEISNSFFKDFDLFTEVFSKTWYKLLHRDMGPSFRYLGPYVPKSEPFLWQDPLPAAPSVIIDDADIAQLKSKILGSGLNSSELVTTAWGAASSFRISDKRGGANGGRIALEPQRSWVANNPERLATVLAGLTDVQKQFNSGGKQVSLADLIVLGGAAAIEKAAAEAGVTITVPFTPGRVDATQDQTDVDSFNYLQPKADGFRNYGKGDTRSTTEELLVDKAGQLSLSPPELTVLVGGLRALNANFDGSAVGILTSRPGQLTNDFFANLLDITYTWAPVEGSNNEVFIGTNRNTKEVVYTASRSDLIFGSHPELRAIAEVYASADAQASFVADFVKAWAKVMDLDRYDIKGRPQNDVQ</sequence>
<dbReference type="EC" id="1.11.1.21" evidence="9 10"/>
<dbReference type="GO" id="GO:0005576">
    <property type="term" value="C:extracellular region"/>
    <property type="evidence" value="ECO:0007669"/>
    <property type="project" value="UniProtKB-SubCell"/>
</dbReference>
<dbReference type="PANTHER" id="PTHR30555">
    <property type="entry name" value="HYDROPEROXIDASE I, BIFUNCTIONAL CATALASE-PEROXIDASE"/>
    <property type="match status" value="1"/>
</dbReference>
<dbReference type="STRING" id="1276538.A0A1X7RH10"/>
<feature type="signal peptide" evidence="9 10">
    <location>
        <begin position="1"/>
        <end position="22"/>
    </location>
</feature>
<dbReference type="NCBIfam" id="NF011635">
    <property type="entry name" value="PRK15061.1"/>
    <property type="match status" value="1"/>
</dbReference>
<keyword evidence="2 9" id="KW-0349">Heme</keyword>
<comment type="function">
    <text evidence="9">Bifunctional enzyme with both catalase and broad-spectrum peroxidase activity. Confers resistance to H(2)O(2) in hyphae. May play an antioxidative role in fungal defense against the host-produced H(2)O(2) (oxidative burst) at the early stage of plant infection.</text>
</comment>
<dbReference type="InterPro" id="IPR019793">
    <property type="entry name" value="Peroxidases_heam-ligand_BS"/>
</dbReference>
<comment type="similarity">
    <text evidence="9 10">Belongs to the peroxidase family. Peroxidase/catalase subfamily.</text>
</comment>
<evidence type="ECO:0000256" key="2">
    <source>
        <dbReference type="ARBA" id="ARBA00022617"/>
    </source>
</evidence>
<comment type="subunit">
    <text evidence="9">Homodimer; disulfide-linked.</text>
</comment>
<feature type="chain" id="PRO_5011809939" description="Catalase-peroxidase" evidence="9 10">
    <location>
        <begin position="23"/>
        <end position="796"/>
    </location>
</feature>
<feature type="cross-link" description="Tryptophyl-tyrosyl-methioninium (Tyr-Met) (with Trp-143)" evidence="9">
    <location>
        <begin position="278"/>
        <end position="304"/>
    </location>
</feature>
<dbReference type="GO" id="GO:0046872">
    <property type="term" value="F:metal ion binding"/>
    <property type="evidence" value="ECO:0007669"/>
    <property type="project" value="UniProtKB-KW"/>
</dbReference>
<dbReference type="AlphaFoldDB" id="A0A1X7RH10"/>
<protein>
    <recommendedName>
        <fullName evidence="9 10">Catalase-peroxidase</fullName>
        <shortName evidence="9">CP</shortName>
        <ecNumber evidence="9 10">1.11.1.21</ecNumber>
    </recommendedName>
    <alternativeName>
        <fullName evidence="9">Peroxidase/catalase</fullName>
    </alternativeName>
</protein>
<evidence type="ECO:0000256" key="3">
    <source>
        <dbReference type="ARBA" id="ARBA00022723"/>
    </source>
</evidence>
<keyword evidence="9 10" id="KW-0732">Signal</keyword>
<keyword evidence="5 9" id="KW-0408">Iron</keyword>
<evidence type="ECO:0000256" key="7">
    <source>
        <dbReference type="ARBA" id="ARBA00049145"/>
    </source>
</evidence>
<dbReference type="HAMAP" id="MF_01961">
    <property type="entry name" value="Catal_peroxid"/>
    <property type="match status" value="1"/>
</dbReference>
<dbReference type="NCBIfam" id="TIGR00198">
    <property type="entry name" value="cat_per_HPI"/>
    <property type="match status" value="1"/>
</dbReference>
<dbReference type="InterPro" id="IPR019794">
    <property type="entry name" value="Peroxidases_AS"/>
</dbReference>
<dbReference type="InterPro" id="IPR010255">
    <property type="entry name" value="Haem_peroxidase_sf"/>
</dbReference>
<dbReference type="InterPro" id="IPR000763">
    <property type="entry name" value="Catalase_peroxidase"/>
</dbReference>
<dbReference type="GO" id="GO:0020037">
    <property type="term" value="F:heme binding"/>
    <property type="evidence" value="ECO:0007669"/>
    <property type="project" value="InterPro"/>
</dbReference>
<comment type="caution">
    <text evidence="9">Lacks conserved residue(s) required for the propagation of feature annotation.</text>
</comment>
<dbReference type="EMBL" id="LT853692">
    <property type="protein sequence ID" value="SMQ46708.1"/>
    <property type="molecule type" value="Genomic_DNA"/>
</dbReference>
<name>A0A1X7RH10_ZYMT9</name>
<feature type="site" description="Transition state stabilizer" evidence="9">
    <location>
        <position position="140"/>
    </location>
</feature>
<dbReference type="Gene3D" id="1.10.520.10">
    <property type="match status" value="2"/>
</dbReference>
<dbReference type="PROSITE" id="PS50873">
    <property type="entry name" value="PEROXIDASE_4"/>
    <property type="match status" value="1"/>
</dbReference>
<dbReference type="PRINTS" id="PR00458">
    <property type="entry name" value="PEROXIDASE"/>
</dbReference>
<keyword evidence="4 9" id="KW-0560">Oxidoreductase</keyword>
<comment type="catalytic activity">
    <reaction evidence="7 9 10">
        <text>2 H2O2 = O2 + 2 H2O</text>
        <dbReference type="Rhea" id="RHEA:20309"/>
        <dbReference type="ChEBI" id="CHEBI:15377"/>
        <dbReference type="ChEBI" id="CHEBI:15379"/>
        <dbReference type="ChEBI" id="CHEBI:16240"/>
        <dbReference type="EC" id="1.11.1.21"/>
    </reaction>
</comment>
<dbReference type="FunFam" id="1.10.420.10:FF:000004">
    <property type="entry name" value="Catalase-peroxidase"/>
    <property type="match status" value="1"/>
</dbReference>
<dbReference type="Proteomes" id="UP000215127">
    <property type="component" value="Chromosome 1"/>
</dbReference>
<dbReference type="PROSITE" id="PS00435">
    <property type="entry name" value="PEROXIDASE_1"/>
    <property type="match status" value="1"/>
</dbReference>
<dbReference type="PROSITE" id="PS00436">
    <property type="entry name" value="PEROXIDASE_2"/>
    <property type="match status" value="1"/>
</dbReference>
<accession>A0A1X7RH10</accession>
<dbReference type="Gene3D" id="1.10.420.10">
    <property type="entry name" value="Peroxidase, domain 2"/>
    <property type="match status" value="2"/>
</dbReference>
<comment type="cofactor">
    <cofactor evidence="9">
        <name>heme b</name>
        <dbReference type="ChEBI" id="CHEBI:60344"/>
    </cofactor>
    <text evidence="9">Binds 1 heme b (iron(II)-protoporphyrin IX) group per monomer.</text>
</comment>
<dbReference type="GO" id="GO:0042744">
    <property type="term" value="P:hydrogen peroxide catabolic process"/>
    <property type="evidence" value="ECO:0007669"/>
    <property type="project" value="UniProtKB-KW"/>
</dbReference>
<evidence type="ECO:0000256" key="1">
    <source>
        <dbReference type="ARBA" id="ARBA00022559"/>
    </source>
</evidence>
<dbReference type="GO" id="GO:0005829">
    <property type="term" value="C:cytosol"/>
    <property type="evidence" value="ECO:0007669"/>
    <property type="project" value="TreeGrafter"/>
</dbReference>
<dbReference type="GO" id="GO:0070301">
    <property type="term" value="P:cellular response to hydrogen peroxide"/>
    <property type="evidence" value="ECO:0007669"/>
    <property type="project" value="TreeGrafter"/>
</dbReference>
<evidence type="ECO:0000259" key="11">
    <source>
        <dbReference type="PROSITE" id="PS50873"/>
    </source>
</evidence>
<dbReference type="FunFam" id="1.10.520.10:FF:000002">
    <property type="entry name" value="Catalase-peroxidase"/>
    <property type="match status" value="1"/>
</dbReference>
<evidence type="ECO:0000256" key="8">
    <source>
        <dbReference type="ARBA" id="ARBA00051651"/>
    </source>
</evidence>